<dbReference type="AlphaFoldDB" id="A0A0S2DBX6"/>
<sequence>MSDAHGRNMNDVRACFGARRARTRKRVDAMARMRARRLNGTETKRFVFAGSSPRMRSRGAENRCMRNPPRARSAPPAARPHPAPCASRHDRHGQPP</sequence>
<name>A0A0S2DBX6_LYSEN</name>
<evidence type="ECO:0000313" key="3">
    <source>
        <dbReference type="Proteomes" id="UP000061569"/>
    </source>
</evidence>
<dbReference type="STRING" id="69.GLE_0672"/>
<dbReference type="KEGG" id="lez:GLE_0672"/>
<dbReference type="Proteomes" id="UP000061569">
    <property type="component" value="Chromosome"/>
</dbReference>
<reference evidence="2 3" key="1">
    <citation type="submission" date="2015-11" db="EMBL/GenBank/DDBJ databases">
        <title>Genome sequences of Lysobacter enzymogenes strain C3 and Lysobacter antibioticus ATCC 29479.</title>
        <authorList>
            <person name="Kobayashi D.Y."/>
        </authorList>
    </citation>
    <scope>NUCLEOTIDE SEQUENCE [LARGE SCALE GENOMIC DNA]</scope>
    <source>
        <strain evidence="2 3">C3</strain>
    </source>
</reference>
<gene>
    <name evidence="2" type="ORF">GLE_0672</name>
</gene>
<accession>A0A0S2DBX6</accession>
<dbReference type="EMBL" id="CP013140">
    <property type="protein sequence ID" value="ALN56030.1"/>
    <property type="molecule type" value="Genomic_DNA"/>
</dbReference>
<organism evidence="2 3">
    <name type="scientific">Lysobacter enzymogenes</name>
    <dbReference type="NCBI Taxonomy" id="69"/>
    <lineage>
        <taxon>Bacteria</taxon>
        <taxon>Pseudomonadati</taxon>
        <taxon>Pseudomonadota</taxon>
        <taxon>Gammaproteobacteria</taxon>
        <taxon>Lysobacterales</taxon>
        <taxon>Lysobacteraceae</taxon>
        <taxon>Lysobacter</taxon>
    </lineage>
</organism>
<feature type="region of interest" description="Disordered" evidence="1">
    <location>
        <begin position="49"/>
        <end position="96"/>
    </location>
</feature>
<evidence type="ECO:0000256" key="1">
    <source>
        <dbReference type="SAM" id="MobiDB-lite"/>
    </source>
</evidence>
<proteinExistence type="predicted"/>
<protein>
    <submittedName>
        <fullName evidence="2">Uncharacterized protein</fullName>
    </submittedName>
</protein>
<dbReference type="PATRIC" id="fig|69.6.peg.661"/>
<evidence type="ECO:0000313" key="2">
    <source>
        <dbReference type="EMBL" id="ALN56030.1"/>
    </source>
</evidence>